<dbReference type="Proteomes" id="UP001055439">
    <property type="component" value="Chromosome 1"/>
</dbReference>
<sequence>MHSDANSSEMQDIGIKSSQNSSLYSTSTCEFDPTCWNSSSAITPQSSCSKNLNMNMDFLAKDGNQVKQLSHPISDHDSSTQSTGQSHQEASGMSEDNVHEQHISVNSGVGNTYENLVDGHMKPILSLETSETAFSLPKLDYSQSFAHVPYPCADPYFGGILALGRAHAMFNPEMKESSKLISALHYNIYYVLIHPQMVGIASSARVPLPLQPAAEEPIYVNTKQYNAILRRRQMRAKLEAQNKLIKARKPYLHESRHLHAMKRQEGSGGRFLNTKQLQQQKQTQTSAISGCQDHSGSKLCSGSGSIGSSAPSINSDIRTASMNGSMLTQQDHLSFPFPDFHSNVGVSTQGGHTMMGGVVQSFKS</sequence>
<evidence type="ECO:0000256" key="1">
    <source>
        <dbReference type="ARBA" id="ARBA00004123"/>
    </source>
</evidence>
<comment type="subunit">
    <text evidence="6">Heterotrimer.</text>
</comment>
<protein>
    <recommendedName>
        <fullName evidence="6">Nuclear transcription factor Y subunit</fullName>
    </recommendedName>
</protein>
<accession>A0A9E7ED11</accession>
<comment type="function">
    <text evidence="6">Component of the sequence-specific heterotrimeric transcription factor (NF-Y) which specifically recognizes a 5'-CCAAT-3' box motif found in the promoters of its target genes.</text>
</comment>
<evidence type="ECO:0000256" key="5">
    <source>
        <dbReference type="ARBA" id="ARBA00023242"/>
    </source>
</evidence>
<dbReference type="PANTHER" id="PTHR12632">
    <property type="entry name" value="TRANSCRIPTION FACTOR NF-Y ALPHA-RELATED"/>
    <property type="match status" value="1"/>
</dbReference>
<dbReference type="AlphaFoldDB" id="A0A9E7ED11"/>
<dbReference type="InterPro" id="IPR001289">
    <property type="entry name" value="NFYA"/>
</dbReference>
<proteinExistence type="inferred from homology"/>
<comment type="similarity">
    <text evidence="6">Belongs to the NFYA/HAP2 subunit family.</text>
</comment>
<feature type="compositionally biased region" description="Polar residues" evidence="7">
    <location>
        <begin position="79"/>
        <end position="91"/>
    </location>
</feature>
<keyword evidence="9" id="KW-1185">Reference proteome</keyword>
<comment type="subcellular location">
    <subcellularLocation>
        <location evidence="1 6">Nucleus</location>
    </subcellularLocation>
</comment>
<dbReference type="PROSITE" id="PS51152">
    <property type="entry name" value="NFYA_HAP2_2"/>
    <property type="match status" value="1"/>
</dbReference>
<organism evidence="8 9">
    <name type="scientific">Musa troglodytarum</name>
    <name type="common">fe'i banana</name>
    <dbReference type="NCBI Taxonomy" id="320322"/>
    <lineage>
        <taxon>Eukaryota</taxon>
        <taxon>Viridiplantae</taxon>
        <taxon>Streptophyta</taxon>
        <taxon>Embryophyta</taxon>
        <taxon>Tracheophyta</taxon>
        <taxon>Spermatophyta</taxon>
        <taxon>Magnoliopsida</taxon>
        <taxon>Liliopsida</taxon>
        <taxon>Zingiberales</taxon>
        <taxon>Musaceae</taxon>
        <taxon>Musa</taxon>
    </lineage>
</organism>
<keyword evidence="3 6" id="KW-0238">DNA-binding</keyword>
<dbReference type="OrthoDB" id="1097733at2759"/>
<keyword evidence="2 6" id="KW-0805">Transcription regulation</keyword>
<gene>
    <name evidence="8" type="ORF">MUK42_08612</name>
</gene>
<dbReference type="GO" id="GO:0003677">
    <property type="term" value="F:DNA binding"/>
    <property type="evidence" value="ECO:0007669"/>
    <property type="project" value="UniProtKB-KW"/>
</dbReference>
<dbReference type="GO" id="GO:0005634">
    <property type="term" value="C:nucleus"/>
    <property type="evidence" value="ECO:0007669"/>
    <property type="project" value="UniProtKB-SubCell"/>
</dbReference>
<name>A0A9E7ED11_9LILI</name>
<dbReference type="EMBL" id="CP097502">
    <property type="protein sequence ID" value="URD74202.1"/>
    <property type="molecule type" value="Genomic_DNA"/>
</dbReference>
<dbReference type="Pfam" id="PF02045">
    <property type="entry name" value="CBFB_NFYA"/>
    <property type="match status" value="1"/>
</dbReference>
<keyword evidence="5 6" id="KW-0539">Nucleus</keyword>
<dbReference type="SMART" id="SM00521">
    <property type="entry name" value="CBF"/>
    <property type="match status" value="1"/>
</dbReference>
<dbReference type="Gene3D" id="6.10.250.2430">
    <property type="match status" value="1"/>
</dbReference>
<keyword evidence="4 6" id="KW-0804">Transcription</keyword>
<dbReference type="PRINTS" id="PR00616">
    <property type="entry name" value="CCAATSUBUNTB"/>
</dbReference>
<dbReference type="GO" id="GO:0003700">
    <property type="term" value="F:DNA-binding transcription factor activity"/>
    <property type="evidence" value="ECO:0007669"/>
    <property type="project" value="UniProtKB-UniRule"/>
</dbReference>
<evidence type="ECO:0000256" key="7">
    <source>
        <dbReference type="SAM" id="MobiDB-lite"/>
    </source>
</evidence>
<evidence type="ECO:0000256" key="4">
    <source>
        <dbReference type="ARBA" id="ARBA00023163"/>
    </source>
</evidence>
<evidence type="ECO:0000313" key="8">
    <source>
        <dbReference type="EMBL" id="URD74202.1"/>
    </source>
</evidence>
<feature type="region of interest" description="Disordered" evidence="7">
    <location>
        <begin position="69"/>
        <end position="96"/>
    </location>
</feature>
<evidence type="ECO:0000256" key="3">
    <source>
        <dbReference type="ARBA" id="ARBA00023125"/>
    </source>
</evidence>
<evidence type="ECO:0000313" key="9">
    <source>
        <dbReference type="Proteomes" id="UP001055439"/>
    </source>
</evidence>
<evidence type="ECO:0000256" key="2">
    <source>
        <dbReference type="ARBA" id="ARBA00023015"/>
    </source>
</evidence>
<reference evidence="8" key="1">
    <citation type="submission" date="2022-05" db="EMBL/GenBank/DDBJ databases">
        <title>The Musa troglodytarum L. genome provides insights into the mechanism of non-climacteric behaviour and enrichment of carotenoids.</title>
        <authorList>
            <person name="Wang J."/>
        </authorList>
    </citation>
    <scope>NUCLEOTIDE SEQUENCE</scope>
    <source>
        <tissue evidence="8">Leaf</tissue>
    </source>
</reference>
<evidence type="ECO:0000256" key="6">
    <source>
        <dbReference type="RuleBase" id="RU367155"/>
    </source>
</evidence>